<reference evidence="1 2" key="1">
    <citation type="submission" date="2016-10" db="EMBL/GenBank/DDBJ databases">
        <authorList>
            <person name="de Groot N.N."/>
        </authorList>
    </citation>
    <scope>NUCLEOTIDE SEQUENCE [LARGE SCALE GENOMIC DNA]</scope>
    <source>
        <strain evidence="1 2">CGMCC 1.10825</strain>
    </source>
</reference>
<sequence>MKLTILHQLTQEAIDAIANKQPLLAKKKIDSAQELINDLTDYTTINEELVELSKYQTLITMLNNKLK</sequence>
<keyword evidence="2" id="KW-1185">Reference proteome</keyword>
<proteinExistence type="predicted"/>
<accession>A0A1H6L8A9</accession>
<dbReference type="RefSeq" id="WP_143037764.1">
    <property type="nucleotide sequence ID" value="NZ_FNXE01000022.1"/>
</dbReference>
<dbReference type="STRING" id="1159016.SAMN02927937_01739"/>
<organism evidence="1 2">
    <name type="scientific">Paenimyroides marinum</name>
    <dbReference type="NCBI Taxonomy" id="1159016"/>
    <lineage>
        <taxon>Bacteria</taxon>
        <taxon>Pseudomonadati</taxon>
        <taxon>Bacteroidota</taxon>
        <taxon>Flavobacteriia</taxon>
        <taxon>Flavobacteriales</taxon>
        <taxon>Flavobacteriaceae</taxon>
        <taxon>Paenimyroides</taxon>
    </lineage>
</organism>
<gene>
    <name evidence="1" type="ORF">SAMN02927937_01739</name>
</gene>
<evidence type="ECO:0000313" key="1">
    <source>
        <dbReference type="EMBL" id="SEH84424.1"/>
    </source>
</evidence>
<dbReference type="Proteomes" id="UP000199634">
    <property type="component" value="Unassembled WGS sequence"/>
</dbReference>
<dbReference type="OrthoDB" id="1367187at2"/>
<dbReference type="AlphaFoldDB" id="A0A1H6L8A9"/>
<name>A0A1H6L8A9_9FLAO</name>
<protein>
    <submittedName>
        <fullName evidence="1">Uncharacterized protein</fullName>
    </submittedName>
</protein>
<dbReference type="EMBL" id="FNXE01000022">
    <property type="protein sequence ID" value="SEH84424.1"/>
    <property type="molecule type" value="Genomic_DNA"/>
</dbReference>
<evidence type="ECO:0000313" key="2">
    <source>
        <dbReference type="Proteomes" id="UP000199634"/>
    </source>
</evidence>